<dbReference type="SUPFAM" id="SSF55874">
    <property type="entry name" value="ATPase domain of HSP90 chaperone/DNA topoisomerase II/histidine kinase"/>
    <property type="match status" value="1"/>
</dbReference>
<dbReference type="Pfam" id="PF13492">
    <property type="entry name" value="GAF_3"/>
    <property type="match status" value="1"/>
</dbReference>
<dbReference type="Pfam" id="PF07730">
    <property type="entry name" value="HisKA_3"/>
    <property type="match status" value="1"/>
</dbReference>
<gene>
    <name evidence="6" type="ORF">SLUN_35900</name>
</gene>
<evidence type="ECO:0000259" key="4">
    <source>
        <dbReference type="SMART" id="SM00065"/>
    </source>
</evidence>
<dbReference type="SMART" id="SM00065">
    <property type="entry name" value="GAF"/>
    <property type="match status" value="2"/>
</dbReference>
<dbReference type="InterPro" id="IPR011712">
    <property type="entry name" value="Sig_transdc_His_kin_sub3_dim/P"/>
</dbReference>
<dbReference type="SUPFAM" id="SSF55781">
    <property type="entry name" value="GAF domain-like"/>
    <property type="match status" value="2"/>
</dbReference>
<dbReference type="EMBL" id="CP026304">
    <property type="protein sequence ID" value="AVZ77843.1"/>
    <property type="molecule type" value="Genomic_DNA"/>
</dbReference>
<organism evidence="6 7">
    <name type="scientific">Streptomyces lunaelactis</name>
    <dbReference type="NCBI Taxonomy" id="1535768"/>
    <lineage>
        <taxon>Bacteria</taxon>
        <taxon>Bacillati</taxon>
        <taxon>Actinomycetota</taxon>
        <taxon>Actinomycetes</taxon>
        <taxon>Kitasatosporales</taxon>
        <taxon>Streptomycetaceae</taxon>
        <taxon>Streptomyces</taxon>
    </lineage>
</organism>
<dbReference type="PANTHER" id="PTHR24421">
    <property type="entry name" value="NITRATE/NITRITE SENSOR PROTEIN NARX-RELATED"/>
    <property type="match status" value="1"/>
</dbReference>
<dbReference type="Pfam" id="PF13185">
    <property type="entry name" value="GAF_2"/>
    <property type="match status" value="1"/>
</dbReference>
<dbReference type="Gene3D" id="1.20.5.1930">
    <property type="match status" value="1"/>
</dbReference>
<dbReference type="Gene3D" id="3.30.565.10">
    <property type="entry name" value="Histidine kinase-like ATPase, C-terminal domain"/>
    <property type="match status" value="1"/>
</dbReference>
<reference evidence="6 7" key="1">
    <citation type="submission" date="2018-01" db="EMBL/GenBank/DDBJ databases">
        <title>Complete genome sequence of Streptomyces lunaelactis MM109T, a Ferroverdin A producer isolated from cave moonmilk deposits.</title>
        <authorList>
            <person name="Naome A."/>
            <person name="Martinet L."/>
            <person name="Maciejewska M."/>
            <person name="Anderssen S."/>
            <person name="Adam D."/>
            <person name="Tenconi E."/>
            <person name="Deflandre B."/>
            <person name="Arguelles-Arias A."/>
            <person name="Calusinska M."/>
            <person name="Copieters W."/>
            <person name="Karim L."/>
            <person name="Hanikenne M."/>
            <person name="Baurain D."/>
            <person name="van Wezel G."/>
            <person name="Smargiasso N."/>
            <person name="de Pauw E."/>
            <person name="Delfosse P."/>
            <person name="Rigali S."/>
        </authorList>
    </citation>
    <scope>NUCLEOTIDE SEQUENCE [LARGE SCALE GENOMIC DNA]</scope>
    <source>
        <strain evidence="6 7">MM109</strain>
    </source>
</reference>
<dbReference type="InterPro" id="IPR036890">
    <property type="entry name" value="HATPase_C_sf"/>
</dbReference>
<keyword evidence="3" id="KW-0902">Two-component regulatory system</keyword>
<dbReference type="GO" id="GO:0016020">
    <property type="term" value="C:membrane"/>
    <property type="evidence" value="ECO:0007669"/>
    <property type="project" value="InterPro"/>
</dbReference>
<dbReference type="GO" id="GO:0046983">
    <property type="term" value="F:protein dimerization activity"/>
    <property type="evidence" value="ECO:0007669"/>
    <property type="project" value="InterPro"/>
</dbReference>
<dbReference type="InterPro" id="IPR050482">
    <property type="entry name" value="Sensor_HK_TwoCompSys"/>
</dbReference>
<keyword evidence="2 6" id="KW-0418">Kinase</keyword>
<feature type="domain" description="GAF" evidence="4">
    <location>
        <begin position="207"/>
        <end position="352"/>
    </location>
</feature>
<evidence type="ECO:0000313" key="6">
    <source>
        <dbReference type="EMBL" id="AVZ77843.1"/>
    </source>
</evidence>
<proteinExistence type="predicted"/>
<feature type="domain" description="Histidine kinase/HSP90-like ATPase" evidence="5">
    <location>
        <begin position="465"/>
        <end position="556"/>
    </location>
</feature>
<evidence type="ECO:0000256" key="2">
    <source>
        <dbReference type="ARBA" id="ARBA00022777"/>
    </source>
</evidence>
<evidence type="ECO:0000256" key="1">
    <source>
        <dbReference type="ARBA" id="ARBA00022679"/>
    </source>
</evidence>
<dbReference type="AlphaFoldDB" id="A0A2R4TFF9"/>
<dbReference type="Gene3D" id="3.30.450.40">
    <property type="match status" value="2"/>
</dbReference>
<keyword evidence="7" id="KW-1185">Reference proteome</keyword>
<dbReference type="OrthoDB" id="5241249at2"/>
<dbReference type="InterPro" id="IPR003018">
    <property type="entry name" value="GAF"/>
</dbReference>
<dbReference type="PANTHER" id="PTHR24421:SF56">
    <property type="entry name" value="OXYGEN SENSOR HISTIDINE KINASE RESPONSE REGULATOR DOST"/>
    <property type="match status" value="1"/>
</dbReference>
<dbReference type="Proteomes" id="UP000244201">
    <property type="component" value="Chromosome"/>
</dbReference>
<feature type="domain" description="GAF" evidence="4">
    <location>
        <begin position="39"/>
        <end position="186"/>
    </location>
</feature>
<dbReference type="SMART" id="SM00387">
    <property type="entry name" value="HATPase_c"/>
    <property type="match status" value="1"/>
</dbReference>
<dbReference type="InterPro" id="IPR029016">
    <property type="entry name" value="GAF-like_dom_sf"/>
</dbReference>
<evidence type="ECO:0000259" key="5">
    <source>
        <dbReference type="SMART" id="SM00387"/>
    </source>
</evidence>
<name>A0A2R4TFF9_9ACTN</name>
<dbReference type="KEGG" id="slk:SLUN_35900"/>
<dbReference type="InterPro" id="IPR003594">
    <property type="entry name" value="HATPase_dom"/>
</dbReference>
<evidence type="ECO:0000313" key="7">
    <source>
        <dbReference type="Proteomes" id="UP000244201"/>
    </source>
</evidence>
<dbReference type="Pfam" id="PF02518">
    <property type="entry name" value="HATPase_c"/>
    <property type="match status" value="1"/>
</dbReference>
<dbReference type="CDD" id="cd16917">
    <property type="entry name" value="HATPase_UhpB-NarQ-NarX-like"/>
    <property type="match status" value="1"/>
</dbReference>
<accession>A0A2R4TFF9</accession>
<sequence length="559" mass="59606">MRLDELLNEPQSQAVLARSPRDRVDPLLEAVLAVGSDLDLGVVLQQIVQSAADLVDARYGALGVIGEENGLSQFITVGMDDETIEQIGPYPQGRGILGLLIREPHSLRLVDLGEQPDASGFPAGHPPMRTFLGAPVRVREKVFGNLYLTEKRGGAEFGADDEAVLVTLAVAAGVAIDNARLYDAVQRRERWLMASGELTRALLSGVEPAEVLRNFTATVLEMADADVVTLAVPVPRTGILVIEAAAGTDANRALGLVLSHTTLAGKVYSSGETITTQDWNADPRAERDTASTTLGPVFLVPLGTPEHVRGVLQVARQCGRPAFSDAAVAMIAGFANHAALALEIAGHRHDAERLLVLTDRDRIARDLHDLAIQRLFASGLSLQSTLAQVADRPRVAERIARVVDDLDDTIKVIRSTIYGLQQRGRPEDTGLRSRLVAESNRASEALGFAPALRMTGLLDTLVPQAMADHLLAVLREALANAARHADATEVEITAQVTSARLTLRVTDNGRGTAPARAHRSGLANLHTRAEELGGALVLAPNQPTGSVVDWSVPLSAADE</sequence>
<dbReference type="GO" id="GO:0000155">
    <property type="term" value="F:phosphorelay sensor kinase activity"/>
    <property type="evidence" value="ECO:0007669"/>
    <property type="project" value="InterPro"/>
</dbReference>
<evidence type="ECO:0000256" key="3">
    <source>
        <dbReference type="ARBA" id="ARBA00023012"/>
    </source>
</evidence>
<protein>
    <submittedName>
        <fullName evidence="6">Histidine kinase</fullName>
    </submittedName>
</protein>
<keyword evidence="1" id="KW-0808">Transferase</keyword>